<evidence type="ECO:0008006" key="3">
    <source>
        <dbReference type="Google" id="ProtNLM"/>
    </source>
</evidence>
<evidence type="ECO:0000313" key="1">
    <source>
        <dbReference type="EMBL" id="PIT39665.1"/>
    </source>
</evidence>
<protein>
    <recommendedName>
        <fullName evidence="3">Lipoprotein</fullName>
    </recommendedName>
</protein>
<dbReference type="RefSeq" id="WP_144340453.1">
    <property type="nucleotide sequence ID" value="NZ_MEIL01000026.1"/>
</dbReference>
<reference evidence="1" key="1">
    <citation type="journal article" date="2017" name="MBio">
        <title>Type VI secretion-mediated competition in the bee gut microbiome.</title>
        <authorList>
            <person name="Steele M.I."/>
            <person name="Kwong W.K."/>
            <person name="Powell J.E."/>
            <person name="Whiteley M."/>
            <person name="Moran N.A."/>
        </authorList>
    </citation>
    <scope>NUCLEOTIDE SEQUENCE [LARGE SCALE GENOMIC DNA]</scope>
    <source>
        <strain evidence="1">WkB273</strain>
    </source>
</reference>
<evidence type="ECO:0000313" key="2">
    <source>
        <dbReference type="Proteomes" id="UP000230202"/>
    </source>
</evidence>
<sequence length="399" mass="44524">MQSQMTKLILALTVGGLLSACGSKIEQSPDKMVRAGMQRMMKEDNQYNFSGTLKLDVPNQVNADIADKNSDVIEHKASDAFEVDLDSNSDEEAEVADERDYYKKQMKSLNKVLNLLSKSFTIPFTGAVDMPKGRIEVIPELRYENKNALVSYKFPTYIDFNNLALYVDASAITNISDIMNEQSNPTRVVGDRYLQLAVPQERLVHLPVEDLLKSLPKSVDDGYAAIDANAFTKVDVDEFGKNLEAKYQVRLNSNYAMSLKYDIAMLKSISESLKQAAAKAGSDSKYQPQDYAVLQNVVDGLTAIYAGDDNGRSGVPAAYFIQQLKNNSSPIIYNFYLDSKGRITGMRTEMEIPLDKVKEFKQAIKMDYRIKFDYTGSPKFTMQPTPQNSVNIGSGLGLF</sequence>
<gene>
    <name evidence="1" type="ORF">BHC54_05400</name>
</gene>
<comment type="caution">
    <text evidence="1">The sequence shown here is derived from an EMBL/GenBank/DDBJ whole genome shotgun (WGS) entry which is preliminary data.</text>
</comment>
<dbReference type="PROSITE" id="PS51257">
    <property type="entry name" value="PROKAR_LIPOPROTEIN"/>
    <property type="match status" value="1"/>
</dbReference>
<dbReference type="Proteomes" id="UP000230202">
    <property type="component" value="Unassembled WGS sequence"/>
</dbReference>
<dbReference type="AlphaFoldDB" id="A0A2N9X7G3"/>
<accession>A0A2N9X7G3</accession>
<keyword evidence="2" id="KW-1185">Reference proteome</keyword>
<dbReference type="EMBL" id="MEIL01000026">
    <property type="protein sequence ID" value="PIT39665.1"/>
    <property type="molecule type" value="Genomic_DNA"/>
</dbReference>
<proteinExistence type="predicted"/>
<organism evidence="1 2">
    <name type="scientific">Snodgrassella alvi</name>
    <dbReference type="NCBI Taxonomy" id="1196083"/>
    <lineage>
        <taxon>Bacteria</taxon>
        <taxon>Pseudomonadati</taxon>
        <taxon>Pseudomonadota</taxon>
        <taxon>Betaproteobacteria</taxon>
        <taxon>Neisseriales</taxon>
        <taxon>Neisseriaceae</taxon>
        <taxon>Snodgrassella</taxon>
    </lineage>
</organism>
<name>A0A2N9X7G3_9NEIS</name>